<protein>
    <submittedName>
        <fullName evidence="1">HutD family protein</fullName>
    </submittedName>
</protein>
<gene>
    <name evidence="1" type="ORF">FO014_00090</name>
</gene>
<dbReference type="InterPro" id="IPR014710">
    <property type="entry name" value="RmlC-like_jellyroll"/>
</dbReference>
<accession>A0ABX6GGU7</accession>
<sequence length="186" mass="20147">MLMNRFDFSDLPVSPWRNGGGETREIVCQPADGADFDWRASIATIAQDGPFSAFDGIDRSITLLEGDGVHLFGDGIGHRLETAGEPFAFSGDAALQARLLGGVSQDFNIMTRRGRWRAAVRRMTAACELPVGHAGVWYVLRGEWLLPAETRLGARQGGWWPEAAHGGRAAPLSADALALWADLSRV</sequence>
<dbReference type="PANTHER" id="PTHR37943:SF1">
    <property type="entry name" value="PROTEIN VES"/>
    <property type="match status" value="1"/>
</dbReference>
<dbReference type="Pfam" id="PF05962">
    <property type="entry name" value="HutD"/>
    <property type="match status" value="1"/>
</dbReference>
<dbReference type="CDD" id="cd20293">
    <property type="entry name" value="cupin_HutD_N"/>
    <property type="match status" value="1"/>
</dbReference>
<proteinExistence type="predicted"/>
<dbReference type="InterPro" id="IPR011051">
    <property type="entry name" value="RmlC_Cupin_sf"/>
</dbReference>
<dbReference type="RefSeq" id="WP_160026855.1">
    <property type="nucleotide sequence ID" value="NZ_CP041764.1"/>
</dbReference>
<dbReference type="PANTHER" id="PTHR37943">
    <property type="entry name" value="PROTEIN VES"/>
    <property type="match status" value="1"/>
</dbReference>
<reference evidence="1 2" key="1">
    <citation type="submission" date="2019-07" db="EMBL/GenBank/DDBJ databases">
        <title>Serratia dokdonensis sp. nov., an elicitor of systemic resistance in Nicotiana Tabacum.</title>
        <authorList>
            <person name="Son J.-S."/>
            <person name="Hwang Y.-J."/>
            <person name="Lee S.-Y."/>
            <person name="Ghim S.-Y."/>
        </authorList>
    </citation>
    <scope>NUCLEOTIDE SEQUENCE [LARGE SCALE GENOMIC DNA]</scope>
    <source>
        <strain evidence="1 2">KUDC3025</strain>
    </source>
</reference>
<dbReference type="Proteomes" id="UP000430368">
    <property type="component" value="Chromosome"/>
</dbReference>
<dbReference type="SUPFAM" id="SSF51182">
    <property type="entry name" value="RmlC-like cupins"/>
    <property type="match status" value="1"/>
</dbReference>
<dbReference type="InterPro" id="IPR010282">
    <property type="entry name" value="Uncharacterised_HutD/Ves"/>
</dbReference>
<evidence type="ECO:0000313" key="1">
    <source>
        <dbReference type="EMBL" id="QHA85501.1"/>
    </source>
</evidence>
<name>A0ABX6GGU7_9GAMM</name>
<evidence type="ECO:0000313" key="2">
    <source>
        <dbReference type="Proteomes" id="UP000430368"/>
    </source>
</evidence>
<dbReference type="Gene3D" id="2.60.120.10">
    <property type="entry name" value="Jelly Rolls"/>
    <property type="match status" value="1"/>
</dbReference>
<dbReference type="EMBL" id="CP041764">
    <property type="protein sequence ID" value="QHA85501.1"/>
    <property type="molecule type" value="Genomic_DNA"/>
</dbReference>
<keyword evidence="2" id="KW-1185">Reference proteome</keyword>
<organism evidence="1 2">
    <name type="scientific">Serratia rhizosphaerae</name>
    <dbReference type="NCBI Taxonomy" id="2597702"/>
    <lineage>
        <taxon>Bacteria</taxon>
        <taxon>Pseudomonadati</taxon>
        <taxon>Pseudomonadota</taxon>
        <taxon>Gammaproteobacteria</taxon>
        <taxon>Enterobacterales</taxon>
        <taxon>Yersiniaceae</taxon>
        <taxon>Serratia</taxon>
    </lineage>
</organism>